<dbReference type="InterPro" id="IPR002058">
    <property type="entry name" value="PAP_assoc"/>
</dbReference>
<dbReference type="EnsemblMetazoa" id="SMAR006963-RA">
    <property type="protein sequence ID" value="SMAR006963-PA"/>
    <property type="gene ID" value="SMAR006963"/>
</dbReference>
<evidence type="ECO:0000313" key="7">
    <source>
        <dbReference type="EnsemblMetazoa" id="SMAR006963-PA"/>
    </source>
</evidence>
<dbReference type="Pfam" id="PF22600">
    <property type="entry name" value="MTPAP-like_central"/>
    <property type="match status" value="1"/>
</dbReference>
<dbReference type="eggNOG" id="KOG0191">
    <property type="taxonomic scope" value="Eukaryota"/>
</dbReference>
<feature type="domain" description="Thioredoxin" evidence="6">
    <location>
        <begin position="913"/>
        <end position="1018"/>
    </location>
</feature>
<feature type="domain" description="Thioredoxin" evidence="6">
    <location>
        <begin position="773"/>
        <end position="902"/>
    </location>
</feature>
<protein>
    <recommendedName>
        <fullName evidence="5">26S proteasome complex subunit SEM1</fullName>
    </recommendedName>
</protein>
<dbReference type="GO" id="GO:0005634">
    <property type="term" value="C:nucleus"/>
    <property type="evidence" value="ECO:0007669"/>
    <property type="project" value="UniProtKB-SubCell"/>
</dbReference>
<dbReference type="PROSITE" id="PS51352">
    <property type="entry name" value="THIOREDOXIN_2"/>
    <property type="match status" value="3"/>
</dbReference>
<dbReference type="Pfam" id="PF00085">
    <property type="entry name" value="Thioredoxin"/>
    <property type="match status" value="4"/>
</dbReference>
<dbReference type="GO" id="GO:0043248">
    <property type="term" value="P:proteasome assembly"/>
    <property type="evidence" value="ECO:0007669"/>
    <property type="project" value="UniProtKB-UniRule"/>
</dbReference>
<dbReference type="InterPro" id="IPR051063">
    <property type="entry name" value="PDI"/>
</dbReference>
<keyword evidence="5" id="KW-0647">Proteasome</keyword>
<dbReference type="EMBL" id="JH431734">
    <property type="status" value="NOT_ANNOTATED_CDS"/>
    <property type="molecule type" value="Genomic_DNA"/>
</dbReference>
<dbReference type="GO" id="GO:0008541">
    <property type="term" value="C:proteasome regulatory particle, lid subcomplex"/>
    <property type="evidence" value="ECO:0007669"/>
    <property type="project" value="UniProtKB-UniRule"/>
</dbReference>
<evidence type="ECO:0000256" key="4">
    <source>
        <dbReference type="ARBA" id="ARBA00034491"/>
    </source>
</evidence>
<sequence>MVFFILSVICKAPYKLFLLVSVVLCLSITSSSILRKRAFEMAETKKIDLGLLEEDDEFEEFPAEDWTGKAEDDEDVNVWEDNWDDDNVEDDFSKQLSKVTTKNVTSSFDSFMKLRREEARRTVVVEVESNAVAKSLLANESENVSRAYFYQVADGNTFLLMEFKSQSHLVSFMNGANYSNKNESPPVFSHFLKFKGSVTSKKATGSISTPFIDCSQRKYNEFEEALFESKNVSDQMQKLYDATKLEDIQFRFRFLICKQLEDAFVSLLPFNQVKPFGSSVNGFGNFNSDADMVLLINPIENKQSERLTFQDKIIEKNCAFFNPPPNPSTTTDRRLHQITLEIYADALHCFVPGCTEILKILRARVPIVKFHHQFTGLDCDLATANDSALVMSEFLYLFGEYDKRVRPLVFTVFRWARSVGITNSSAGHWFTNFQLSLMVIYYLQQMKKPVLPGLNELRIDGGIKNLFIQDIQNFPSLENDADLGQLLRGFFDFYQSFEFSEFGLSINKGSPLYKNDRNAMYIENPLDEKLNVCQNVSFQERKKFVELAAAAVYHLDRNQSRSNVKNKWGILSLFQPSAKEKPTIVVNNYMTFPAKSSHVVAEYQTIPNTKNRRHHCQVSDRIVLSDRCLQYVCRCVTFTVVYITPGIIMKLVNIWIFAFALSLLCLAQSKRSGRDLIDDIDDLKDFKKLLRTKTNVLVLFVKSERESVAALKLFADVAEAVHGQGTLAYINCDSDAKKLCKKLKANPNPTVMKHFKDGEFNKDYDRRHTVQSIVNFMKDPTGDVPWEEDPALGSVFHIPNSFAFDKLLRKEPKPLLVMFYAPWCGFCKRLKPVFAEAATELRGGSILAAMDVNKPENAAVRQHFNITGFPTLLYFEKGQFKFKYEGDNTKDGIVKFMNNPQQPPEKPKEEEWSAVESEVLHLTDETFDTTITERSAVMVMFYAPWCGHCKAMKPEYVDAAARLSNEEVNGALGAVDATKETNLASRFQIKGYPSGNLNGEYKYDVNFRTADKIVEFMKDPKEPPPPPPPEKSWADTESDIVHLDEANFKSFMKRKKHVLVIFYAPWCGHCKKAKPEFSAAASQFKDDSRVAFAAVDCTANTQVCSSYQVEGYPTMKYFSFLKTVKPYEGGRTANDFVAFMRNPHVSPSDATDEWLGVVGAENIHQLTSSSFEQFLKMYSSTFILFCNHVLKDCQTIKPQFALAASELKNNQGLTLGYVNVDNEADFLRRLAVSQYPSVKYFRKSVPFDYKDQINSKNLLAFVNKLKNPKDEF</sequence>
<proteinExistence type="inferred from homology"/>
<dbReference type="PROSITE" id="PS00194">
    <property type="entry name" value="THIOREDOXIN_1"/>
    <property type="match status" value="1"/>
</dbReference>
<accession>T1J0B8</accession>
<dbReference type="CDD" id="cd02997">
    <property type="entry name" value="PDI_a_PDIR"/>
    <property type="match status" value="2"/>
</dbReference>
<dbReference type="eggNOG" id="KOG2277">
    <property type="taxonomic scope" value="Eukaryota"/>
</dbReference>
<keyword evidence="5" id="KW-0539">Nucleus</keyword>
<dbReference type="CDD" id="cd13768">
    <property type="entry name" value="DSS1_Sem1"/>
    <property type="match status" value="1"/>
</dbReference>
<dbReference type="STRING" id="126957.T1J0B8"/>
<comment type="function">
    <text evidence="5">Component of the 26S proteasome, a multiprotein complex involved in the ATP-dependent degradation of ubiquitinated proteins.</text>
</comment>
<name>T1J0B8_STRMM</name>
<reference evidence="7" key="2">
    <citation type="submission" date="2015-02" db="UniProtKB">
        <authorList>
            <consortium name="EnsemblMetazoa"/>
        </authorList>
    </citation>
    <scope>IDENTIFICATION</scope>
</reference>
<dbReference type="GO" id="GO:0006406">
    <property type="term" value="P:mRNA export from nucleus"/>
    <property type="evidence" value="ECO:0007669"/>
    <property type="project" value="UniProtKB-UniRule"/>
</dbReference>
<dbReference type="AlphaFoldDB" id="T1J0B8"/>
<dbReference type="GO" id="GO:0006457">
    <property type="term" value="P:protein folding"/>
    <property type="evidence" value="ECO:0007669"/>
    <property type="project" value="TreeGrafter"/>
</dbReference>
<organism evidence="7 8">
    <name type="scientific">Strigamia maritima</name>
    <name type="common">European centipede</name>
    <name type="synonym">Geophilus maritimus</name>
    <dbReference type="NCBI Taxonomy" id="126957"/>
    <lineage>
        <taxon>Eukaryota</taxon>
        <taxon>Metazoa</taxon>
        <taxon>Ecdysozoa</taxon>
        <taxon>Arthropoda</taxon>
        <taxon>Myriapoda</taxon>
        <taxon>Chilopoda</taxon>
        <taxon>Pleurostigmophora</taxon>
        <taxon>Geophilomorpha</taxon>
        <taxon>Linotaeniidae</taxon>
        <taxon>Strigamia</taxon>
    </lineage>
</organism>
<dbReference type="Gene3D" id="3.40.30.10">
    <property type="entry name" value="Glutaredoxin"/>
    <property type="match status" value="5"/>
</dbReference>
<dbReference type="Gene3D" id="3.30.460.10">
    <property type="entry name" value="Beta Polymerase, domain 2"/>
    <property type="match status" value="1"/>
</dbReference>
<dbReference type="Pfam" id="PF03828">
    <property type="entry name" value="PAP_assoc"/>
    <property type="match status" value="1"/>
</dbReference>
<feature type="domain" description="Thioredoxin" evidence="6">
    <location>
        <begin position="1020"/>
        <end position="1145"/>
    </location>
</feature>
<dbReference type="SMART" id="SM01385">
    <property type="entry name" value="DSS1_SEM1"/>
    <property type="match status" value="1"/>
</dbReference>
<dbReference type="SUPFAM" id="SSF81631">
    <property type="entry name" value="PAP/OAS1 substrate-binding domain"/>
    <property type="match status" value="1"/>
</dbReference>
<dbReference type="InterPro" id="IPR046374">
    <property type="entry name" value="PDI_a_PDIR"/>
</dbReference>
<evidence type="ECO:0000256" key="2">
    <source>
        <dbReference type="ARBA" id="ARBA00022723"/>
    </source>
</evidence>
<dbReference type="eggNOG" id="KOG4764">
    <property type="taxonomic scope" value="Eukaryota"/>
</dbReference>
<evidence type="ECO:0000256" key="3">
    <source>
        <dbReference type="ARBA" id="ARBA00022842"/>
    </source>
</evidence>
<dbReference type="InterPro" id="IPR043519">
    <property type="entry name" value="NT_sf"/>
</dbReference>
<dbReference type="PANTHER" id="PTHR45672:SF2">
    <property type="entry name" value="PROTEIN DISULFIDE-ISOMERASE A5"/>
    <property type="match status" value="1"/>
</dbReference>
<keyword evidence="8" id="KW-1185">Reference proteome</keyword>
<dbReference type="SUPFAM" id="SSF81301">
    <property type="entry name" value="Nucleotidyltransferase"/>
    <property type="match status" value="1"/>
</dbReference>
<dbReference type="InterPro" id="IPR017937">
    <property type="entry name" value="Thioredoxin_CS"/>
</dbReference>
<dbReference type="InterPro" id="IPR054708">
    <property type="entry name" value="MTPAP-like_central"/>
</dbReference>
<dbReference type="Proteomes" id="UP000014500">
    <property type="component" value="Unassembled WGS sequence"/>
</dbReference>
<dbReference type="GO" id="GO:0003756">
    <property type="term" value="F:protein disulfide isomerase activity"/>
    <property type="evidence" value="ECO:0007669"/>
    <property type="project" value="InterPro"/>
</dbReference>
<dbReference type="HOGENOM" id="CLU_263859_0_0_1"/>
<dbReference type="GO" id="GO:0005783">
    <property type="term" value="C:endoplasmic reticulum"/>
    <property type="evidence" value="ECO:0007669"/>
    <property type="project" value="TreeGrafter"/>
</dbReference>
<evidence type="ECO:0000256" key="1">
    <source>
        <dbReference type="ARBA" id="ARBA00006347"/>
    </source>
</evidence>
<keyword evidence="3" id="KW-0460">Magnesium</keyword>
<dbReference type="GO" id="GO:1990817">
    <property type="term" value="F:poly(A) RNA polymerase activity"/>
    <property type="evidence" value="ECO:0007669"/>
    <property type="project" value="UniProtKB-ARBA"/>
</dbReference>
<dbReference type="Gene3D" id="1.10.1410.10">
    <property type="match status" value="1"/>
</dbReference>
<dbReference type="InterPro" id="IPR013766">
    <property type="entry name" value="Thioredoxin_domain"/>
</dbReference>
<comment type="similarity">
    <text evidence="4 5">Belongs to the DSS1/SEM1 family.</text>
</comment>
<dbReference type="SUPFAM" id="SSF52833">
    <property type="entry name" value="Thioredoxin-like"/>
    <property type="match status" value="5"/>
</dbReference>
<reference evidence="8" key="1">
    <citation type="submission" date="2011-05" db="EMBL/GenBank/DDBJ databases">
        <authorList>
            <person name="Richards S.R."/>
            <person name="Qu J."/>
            <person name="Jiang H."/>
            <person name="Jhangiani S.N."/>
            <person name="Agravi P."/>
            <person name="Goodspeed R."/>
            <person name="Gross S."/>
            <person name="Mandapat C."/>
            <person name="Jackson L."/>
            <person name="Mathew T."/>
            <person name="Pu L."/>
            <person name="Thornton R."/>
            <person name="Saada N."/>
            <person name="Wilczek-Boney K.B."/>
            <person name="Lee S."/>
            <person name="Kovar C."/>
            <person name="Wu Y."/>
            <person name="Scherer S.E."/>
            <person name="Worley K.C."/>
            <person name="Muzny D.M."/>
            <person name="Gibbs R."/>
        </authorList>
    </citation>
    <scope>NUCLEOTIDE SEQUENCE</scope>
    <source>
        <strain evidence="8">Brora</strain>
    </source>
</reference>
<dbReference type="FunFam" id="3.40.30.10:FF:000029">
    <property type="entry name" value="protein disulfide-isomerase A5 isoform X2"/>
    <property type="match status" value="1"/>
</dbReference>
<comment type="similarity">
    <text evidence="1">Belongs to the protein disulfide isomerase family.</text>
</comment>
<evidence type="ECO:0000313" key="8">
    <source>
        <dbReference type="Proteomes" id="UP000014500"/>
    </source>
</evidence>
<dbReference type="GO" id="GO:0046872">
    <property type="term" value="F:metal ion binding"/>
    <property type="evidence" value="ECO:0007669"/>
    <property type="project" value="UniProtKB-KW"/>
</dbReference>
<dbReference type="PANTHER" id="PTHR45672">
    <property type="entry name" value="PROTEIN DISULFIDE-ISOMERASE C17H9.14C-RELATED"/>
    <property type="match status" value="1"/>
</dbReference>
<dbReference type="InterPro" id="IPR036249">
    <property type="entry name" value="Thioredoxin-like_sf"/>
</dbReference>
<evidence type="ECO:0000256" key="5">
    <source>
        <dbReference type="RuleBase" id="RU369057"/>
    </source>
</evidence>
<keyword evidence="2" id="KW-0479">Metal-binding</keyword>
<dbReference type="Pfam" id="PF05160">
    <property type="entry name" value="DSS1_SEM1"/>
    <property type="match status" value="1"/>
</dbReference>
<dbReference type="InterPro" id="IPR007834">
    <property type="entry name" value="DSS1_SEM1"/>
</dbReference>
<evidence type="ECO:0000259" key="6">
    <source>
        <dbReference type="PROSITE" id="PS51352"/>
    </source>
</evidence>
<comment type="subcellular location">
    <subcellularLocation>
        <location evidence="5">Nucleus</location>
    </subcellularLocation>
</comment>
<dbReference type="CDD" id="cd05402">
    <property type="entry name" value="NT_PAP_TUTase"/>
    <property type="match status" value="1"/>
</dbReference>